<accession>A0A812HU07</accession>
<comment type="caution">
    <text evidence="1">The sequence shown here is derived from an EMBL/GenBank/DDBJ whole genome shotgun (WGS) entry which is preliminary data.</text>
</comment>
<organism evidence="1 2">
    <name type="scientific">Symbiodinium natans</name>
    <dbReference type="NCBI Taxonomy" id="878477"/>
    <lineage>
        <taxon>Eukaryota</taxon>
        <taxon>Sar</taxon>
        <taxon>Alveolata</taxon>
        <taxon>Dinophyceae</taxon>
        <taxon>Suessiales</taxon>
        <taxon>Symbiodiniaceae</taxon>
        <taxon>Symbiodinium</taxon>
    </lineage>
</organism>
<keyword evidence="2" id="KW-1185">Reference proteome</keyword>
<evidence type="ECO:0000313" key="1">
    <source>
        <dbReference type="EMBL" id="CAE6960996.1"/>
    </source>
</evidence>
<protein>
    <submittedName>
        <fullName evidence="1">PkbA protein</fullName>
    </submittedName>
</protein>
<dbReference type="Proteomes" id="UP000604046">
    <property type="component" value="Unassembled WGS sequence"/>
</dbReference>
<reference evidence="1" key="1">
    <citation type="submission" date="2021-02" db="EMBL/GenBank/DDBJ databases">
        <authorList>
            <person name="Dougan E. K."/>
            <person name="Rhodes N."/>
            <person name="Thang M."/>
            <person name="Chan C."/>
        </authorList>
    </citation>
    <scope>NUCLEOTIDE SEQUENCE</scope>
</reference>
<proteinExistence type="predicted"/>
<gene>
    <name evidence="1" type="primary">pkbA</name>
    <name evidence="1" type="ORF">SNAT2548_LOCUS1951</name>
</gene>
<dbReference type="AlphaFoldDB" id="A0A812HU07"/>
<sequence>MGQAASRIFDVVLRGWNIEKKAAALTQEIKDAFAAGTIFDVFKLLGDSGVTPSNIMEGLQIVKMLLDYEQESETVDEHGHSSTNRRGGRFLQKLHMPQISWANFLAEPALKSELQSIARALNASYEKHLAQMQQCTRESPDLVFKPVKTILLWGPPGCGKTYAMQPDCSLQACAT</sequence>
<evidence type="ECO:0000313" key="2">
    <source>
        <dbReference type="Proteomes" id="UP000604046"/>
    </source>
</evidence>
<dbReference type="SUPFAM" id="SSF52540">
    <property type="entry name" value="P-loop containing nucleoside triphosphate hydrolases"/>
    <property type="match status" value="1"/>
</dbReference>
<name>A0A812HU07_9DINO</name>
<dbReference type="EMBL" id="CAJNDS010000113">
    <property type="protein sequence ID" value="CAE6960996.1"/>
    <property type="molecule type" value="Genomic_DNA"/>
</dbReference>
<dbReference type="Gene3D" id="3.40.50.300">
    <property type="entry name" value="P-loop containing nucleotide triphosphate hydrolases"/>
    <property type="match status" value="1"/>
</dbReference>
<dbReference type="InterPro" id="IPR027417">
    <property type="entry name" value="P-loop_NTPase"/>
</dbReference>